<sequence length="453" mass="49728">MNDDDRPPPGSGDRTIIRPRPGGRTASPQSSSQLSSQGIGRGTPSPAAPSAAGMAGAPALSAFGTTALNPLVEAAMPLLMLCCGLRGTREHADVATLHAETVRQVQVFEQVAAEQGAAQESILAARYALCTFIDEVVMNTPWGANSLWPGRALLLTFHRDSAGGEKVFQMIERVLADRQPRRDLVEFFHVCLALGFQGQYRVTPGGEARLAELRERLYERIRQWREAPSDELSPAWRGVEDRRNRLVRTLPAWVCVVLVLVIGSVVYFTLHNWLNRATAPVMAQLNEVRQATFESPVDLPVPVEEESRLELADLLEGTDPERLQIERGEDGRTTVILRGEVFASASTEVTDEFRPLLHRIGDAIQRVPGSVLVEGHSDNVPIRSLRFADNYELSQARAASAATLLREPLSDPDRVDHVGIGADQPRYRPPDEPANRALNRRIEILHRPSGGAP</sequence>
<dbReference type="InterPro" id="IPR006665">
    <property type="entry name" value="OmpA-like"/>
</dbReference>
<accession>A0A2N7TFQ0</accession>
<dbReference type="Pfam" id="PF00691">
    <property type="entry name" value="OmpA"/>
    <property type="match status" value="1"/>
</dbReference>
<dbReference type="RefSeq" id="WP_102629941.1">
    <property type="nucleotide sequence ID" value="NZ_PDOH01000048.1"/>
</dbReference>
<comment type="caution">
    <text evidence="5">The sequence shown here is derived from an EMBL/GenBank/DDBJ whole genome shotgun (WGS) entry which is preliminary data.</text>
</comment>
<name>A0A2N7TFQ0_9GAMM</name>
<feature type="domain" description="OmpA-like" evidence="4">
    <location>
        <begin position="329"/>
        <end position="450"/>
    </location>
</feature>
<dbReference type="PANTHER" id="PTHR38033:SF1">
    <property type="entry name" value="DOTU FAMILY TYPE IV_VI SECRETION SYSTEM PROTEIN"/>
    <property type="match status" value="1"/>
</dbReference>
<keyword evidence="3" id="KW-1133">Transmembrane helix</keyword>
<evidence type="ECO:0000313" key="6">
    <source>
        <dbReference type="Proteomes" id="UP000235346"/>
    </source>
</evidence>
<gene>
    <name evidence="5" type="ORF">C1H66_21660</name>
</gene>
<dbReference type="Proteomes" id="UP000235346">
    <property type="component" value="Unassembled WGS sequence"/>
</dbReference>
<evidence type="ECO:0000256" key="2">
    <source>
        <dbReference type="SAM" id="MobiDB-lite"/>
    </source>
</evidence>
<dbReference type="SUPFAM" id="SSF103088">
    <property type="entry name" value="OmpA-like"/>
    <property type="match status" value="1"/>
</dbReference>
<dbReference type="Gene3D" id="1.25.40.590">
    <property type="entry name" value="Type IV / VI secretion system, DotU"/>
    <property type="match status" value="1"/>
</dbReference>
<keyword evidence="3" id="KW-0812">Transmembrane</keyword>
<reference evidence="5 6" key="1">
    <citation type="submission" date="2018-01" db="EMBL/GenBank/DDBJ databases">
        <title>Halomonas endophytica sp. nov., isolated from storage liquid in the stems of Populus euphratica.</title>
        <authorList>
            <person name="Chen C."/>
        </authorList>
    </citation>
    <scope>NUCLEOTIDE SEQUENCE [LARGE SCALE GENOMIC DNA]</scope>
    <source>
        <strain evidence="5 6">DSM 26881</strain>
    </source>
</reference>
<evidence type="ECO:0000256" key="3">
    <source>
        <dbReference type="SAM" id="Phobius"/>
    </source>
</evidence>
<dbReference type="InterPro" id="IPR038522">
    <property type="entry name" value="T4/T6SS_DotU_sf"/>
</dbReference>
<dbReference type="EMBL" id="PNRE01000103">
    <property type="protein sequence ID" value="PMR67024.1"/>
    <property type="molecule type" value="Genomic_DNA"/>
</dbReference>
<keyword evidence="1 3" id="KW-0472">Membrane</keyword>
<proteinExistence type="predicted"/>
<dbReference type="NCBIfam" id="NF038228">
    <property type="entry name" value="IcmH_DotU_IVB"/>
    <property type="match status" value="1"/>
</dbReference>
<dbReference type="AlphaFoldDB" id="A0A2N7TFQ0"/>
<dbReference type="OrthoDB" id="345640at2"/>
<keyword evidence="6" id="KW-1185">Reference proteome</keyword>
<dbReference type="PROSITE" id="PS51123">
    <property type="entry name" value="OMPA_2"/>
    <property type="match status" value="1"/>
</dbReference>
<dbReference type="GO" id="GO:0016020">
    <property type="term" value="C:membrane"/>
    <property type="evidence" value="ECO:0007669"/>
    <property type="project" value="UniProtKB-UniRule"/>
</dbReference>
<feature type="transmembrane region" description="Helical" evidence="3">
    <location>
        <begin position="250"/>
        <end position="270"/>
    </location>
</feature>
<dbReference type="InterPro" id="IPR017732">
    <property type="entry name" value="T4/T6SS_DotU"/>
</dbReference>
<evidence type="ECO:0000256" key="1">
    <source>
        <dbReference type="PROSITE-ProRule" id="PRU00473"/>
    </source>
</evidence>
<evidence type="ECO:0000259" key="4">
    <source>
        <dbReference type="PROSITE" id="PS51123"/>
    </source>
</evidence>
<evidence type="ECO:0000313" key="5">
    <source>
        <dbReference type="EMBL" id="PMR67024.1"/>
    </source>
</evidence>
<dbReference type="CDD" id="cd07185">
    <property type="entry name" value="OmpA_C-like"/>
    <property type="match status" value="1"/>
</dbReference>
<dbReference type="Pfam" id="PF09850">
    <property type="entry name" value="DotU"/>
    <property type="match status" value="1"/>
</dbReference>
<dbReference type="Gene3D" id="3.30.1330.60">
    <property type="entry name" value="OmpA-like domain"/>
    <property type="match status" value="1"/>
</dbReference>
<feature type="compositionally biased region" description="Low complexity" evidence="2">
    <location>
        <begin position="27"/>
        <end position="54"/>
    </location>
</feature>
<protein>
    <submittedName>
        <fullName evidence="5">Type VI secretion system protein TssL</fullName>
    </submittedName>
</protein>
<dbReference type="NCBIfam" id="TIGR03349">
    <property type="entry name" value="IV_VI_DotU"/>
    <property type="match status" value="1"/>
</dbReference>
<dbReference type="PANTHER" id="PTHR38033">
    <property type="entry name" value="MEMBRANE PROTEIN-RELATED"/>
    <property type="match status" value="1"/>
</dbReference>
<dbReference type="InterPro" id="IPR036737">
    <property type="entry name" value="OmpA-like_sf"/>
</dbReference>
<organism evidence="5 6">
    <name type="scientific">Halomonas heilongjiangensis</name>
    <dbReference type="NCBI Taxonomy" id="1387883"/>
    <lineage>
        <taxon>Bacteria</taxon>
        <taxon>Pseudomonadati</taxon>
        <taxon>Pseudomonadota</taxon>
        <taxon>Gammaproteobacteria</taxon>
        <taxon>Oceanospirillales</taxon>
        <taxon>Halomonadaceae</taxon>
        <taxon>Halomonas</taxon>
    </lineage>
</organism>
<feature type="region of interest" description="Disordered" evidence="2">
    <location>
        <begin position="1"/>
        <end position="54"/>
    </location>
</feature>